<proteinExistence type="predicted"/>
<reference evidence="2" key="1">
    <citation type="journal article" date="2022" name="Mol. Ecol. Resour.">
        <title>The genomes of chicory, endive, great burdock and yacon provide insights into Asteraceae palaeo-polyploidization history and plant inulin production.</title>
        <authorList>
            <person name="Fan W."/>
            <person name="Wang S."/>
            <person name="Wang H."/>
            <person name="Wang A."/>
            <person name="Jiang F."/>
            <person name="Liu H."/>
            <person name="Zhao H."/>
            <person name="Xu D."/>
            <person name="Zhang Y."/>
        </authorList>
    </citation>
    <scope>NUCLEOTIDE SEQUENCE [LARGE SCALE GENOMIC DNA]</scope>
    <source>
        <strain evidence="2">cv. Niubang</strain>
    </source>
</reference>
<evidence type="ECO:0000313" key="2">
    <source>
        <dbReference type="Proteomes" id="UP001055879"/>
    </source>
</evidence>
<dbReference type="EMBL" id="CM042060">
    <property type="protein sequence ID" value="KAI3678999.1"/>
    <property type="molecule type" value="Genomic_DNA"/>
</dbReference>
<name>A0ACB8Y5C8_ARCLA</name>
<sequence>MPGSPPMEHSDGETTGIHGSSTNRPCDFCNKSTAILYCRADTAKLCLSCDREVHSTNQLFTKHTRALLCDGCDSSPASIFCSTDAAVHCQNCDWEAHSKTSSNSNSPTTHDRRPLEGFTGCPSVSDLLSILGFEDLSKKGLLLGGGGGGGDGGSDCYGSGDGFPDYLVWETPSFVSLDDLIVSSGSDHSYQAMGVPPLPKNRNAALGTYKDELLRQLRELAKSEPNEDDGQDTVKPVSGFQPTLTTENIRLKGRSSGFEHKLEQKIYSPYEANTFQCCHDGYDAGGQEFMSDQLVGDNNETNCVVPDEKLFTVHSSSHANANHEGLLHDHTTAVENVQLFPVVREINSQERETAISRYKEKKKSRRYDKHIRYESRKVRAESRTRIRGRFAKLDR</sequence>
<keyword evidence="2" id="KW-1185">Reference proteome</keyword>
<gene>
    <name evidence="1" type="ORF">L6452_38304</name>
</gene>
<dbReference type="Proteomes" id="UP001055879">
    <property type="component" value="Linkage Group LG14"/>
</dbReference>
<accession>A0ACB8Y5C8</accession>
<comment type="caution">
    <text evidence="1">The sequence shown here is derived from an EMBL/GenBank/DDBJ whole genome shotgun (WGS) entry which is preliminary data.</text>
</comment>
<reference evidence="1 2" key="2">
    <citation type="journal article" date="2022" name="Mol. Ecol. Resour.">
        <title>The genomes of chicory, endive, great burdock and yacon provide insights into Asteraceae paleo-polyploidization history and plant inulin production.</title>
        <authorList>
            <person name="Fan W."/>
            <person name="Wang S."/>
            <person name="Wang H."/>
            <person name="Wang A."/>
            <person name="Jiang F."/>
            <person name="Liu H."/>
            <person name="Zhao H."/>
            <person name="Xu D."/>
            <person name="Zhang Y."/>
        </authorList>
    </citation>
    <scope>NUCLEOTIDE SEQUENCE [LARGE SCALE GENOMIC DNA]</scope>
    <source>
        <strain evidence="2">cv. Niubang</strain>
    </source>
</reference>
<protein>
    <submittedName>
        <fullName evidence="1">Uncharacterized protein</fullName>
    </submittedName>
</protein>
<evidence type="ECO:0000313" key="1">
    <source>
        <dbReference type="EMBL" id="KAI3678999.1"/>
    </source>
</evidence>
<organism evidence="1 2">
    <name type="scientific">Arctium lappa</name>
    <name type="common">Greater burdock</name>
    <name type="synonym">Lappa major</name>
    <dbReference type="NCBI Taxonomy" id="4217"/>
    <lineage>
        <taxon>Eukaryota</taxon>
        <taxon>Viridiplantae</taxon>
        <taxon>Streptophyta</taxon>
        <taxon>Embryophyta</taxon>
        <taxon>Tracheophyta</taxon>
        <taxon>Spermatophyta</taxon>
        <taxon>Magnoliopsida</taxon>
        <taxon>eudicotyledons</taxon>
        <taxon>Gunneridae</taxon>
        <taxon>Pentapetalae</taxon>
        <taxon>asterids</taxon>
        <taxon>campanulids</taxon>
        <taxon>Asterales</taxon>
        <taxon>Asteraceae</taxon>
        <taxon>Carduoideae</taxon>
        <taxon>Cardueae</taxon>
        <taxon>Arctiinae</taxon>
        <taxon>Arctium</taxon>
    </lineage>
</organism>